<dbReference type="GO" id="GO:0007018">
    <property type="term" value="P:microtubule-based movement"/>
    <property type="evidence" value="ECO:0007669"/>
    <property type="project" value="InterPro"/>
</dbReference>
<comment type="similarity">
    <text evidence="10">Belongs to the dynein light intermediate chain family.</text>
</comment>
<dbReference type="WBParaSite" id="SCUD_0001660001-mRNA-1">
    <property type="protein sequence ID" value="SCUD_0001660001-mRNA-1"/>
    <property type="gene ID" value="SCUD_0001660001"/>
</dbReference>
<evidence type="ECO:0000256" key="9">
    <source>
        <dbReference type="ARBA" id="ARBA00023212"/>
    </source>
</evidence>
<comment type="subcellular location">
    <subcellularLocation>
        <location evidence="1 10">Cytoplasm</location>
        <location evidence="1 10">Cytoskeleton</location>
    </subcellularLocation>
</comment>
<dbReference type="AlphaFoldDB" id="A0A183KNG9"/>
<dbReference type="PANTHER" id="PTHR12688:SF0">
    <property type="entry name" value="DYNEIN LIGHT INTERMEDIATE CHAIN"/>
    <property type="match status" value="1"/>
</dbReference>
<evidence type="ECO:0000256" key="10">
    <source>
        <dbReference type="RuleBase" id="RU366047"/>
    </source>
</evidence>
<gene>
    <name evidence="11" type="ORF">SCUD_LOCUS16597</name>
</gene>
<dbReference type="STRING" id="6186.A0A183KNG9"/>
<dbReference type="InterPro" id="IPR008467">
    <property type="entry name" value="Dynein1_light_intermed_chain"/>
</dbReference>
<sequence length="142" mass="16145">MTEDSLNDQMAIIVVSINEPWKIIEALEKWAEILNKHINKLKLSKEMIKACKSRISKEFYGYAEPEASTNDIINPVNLASLSTMYATSQETTPQLSFLNDNESFIEEMYEDNVLNNNLGVPLTVVVTKVNDLMKNIIFKNNS</sequence>
<keyword evidence="3 10" id="KW-0963">Cytoplasm</keyword>
<keyword evidence="12" id="KW-1185">Reference proteome</keyword>
<evidence type="ECO:0000256" key="4">
    <source>
        <dbReference type="ARBA" id="ARBA00022701"/>
    </source>
</evidence>
<keyword evidence="6 10" id="KW-0067">ATP-binding</keyword>
<keyword evidence="2 10" id="KW-0813">Transport</keyword>
<accession>A0A183KNG9</accession>
<organism evidence="13">
    <name type="scientific">Schistosoma curassoni</name>
    <dbReference type="NCBI Taxonomy" id="6186"/>
    <lineage>
        <taxon>Eukaryota</taxon>
        <taxon>Metazoa</taxon>
        <taxon>Spiralia</taxon>
        <taxon>Lophotrochozoa</taxon>
        <taxon>Platyhelminthes</taxon>
        <taxon>Trematoda</taxon>
        <taxon>Digenea</taxon>
        <taxon>Strigeidida</taxon>
        <taxon>Schistosomatoidea</taxon>
        <taxon>Schistosomatidae</taxon>
        <taxon>Schistosoma</taxon>
    </lineage>
</organism>
<evidence type="ECO:0000313" key="12">
    <source>
        <dbReference type="Proteomes" id="UP000279833"/>
    </source>
</evidence>
<dbReference type="InterPro" id="IPR022780">
    <property type="entry name" value="Dynein_light_int_chain"/>
</dbReference>
<proteinExistence type="inferred from homology"/>
<dbReference type="Pfam" id="PF05783">
    <property type="entry name" value="DLIC"/>
    <property type="match status" value="1"/>
</dbReference>
<dbReference type="GO" id="GO:0005874">
    <property type="term" value="C:microtubule"/>
    <property type="evidence" value="ECO:0007669"/>
    <property type="project" value="UniProtKB-KW"/>
</dbReference>
<dbReference type="GO" id="GO:0005524">
    <property type="term" value="F:ATP binding"/>
    <property type="evidence" value="ECO:0007669"/>
    <property type="project" value="UniProtKB-KW"/>
</dbReference>
<evidence type="ECO:0000256" key="2">
    <source>
        <dbReference type="ARBA" id="ARBA00022448"/>
    </source>
</evidence>
<evidence type="ECO:0000256" key="1">
    <source>
        <dbReference type="ARBA" id="ARBA00004245"/>
    </source>
</evidence>
<reference evidence="11 12" key="2">
    <citation type="submission" date="2018-11" db="EMBL/GenBank/DDBJ databases">
        <authorList>
            <consortium name="Pathogen Informatics"/>
        </authorList>
    </citation>
    <scope>NUCLEOTIDE SEQUENCE [LARGE SCALE GENOMIC DNA]</scope>
    <source>
        <strain evidence="11">Dakar</strain>
        <strain evidence="12">Dakar, Senegal</strain>
    </source>
</reference>
<evidence type="ECO:0000313" key="11">
    <source>
        <dbReference type="EMBL" id="VDP61855.1"/>
    </source>
</evidence>
<keyword evidence="7 10" id="KW-0243">Dynein</keyword>
<dbReference type="PANTHER" id="PTHR12688">
    <property type="entry name" value="DYNEIN LIGHT INTERMEDIATE CHAIN"/>
    <property type="match status" value="1"/>
</dbReference>
<keyword evidence="5 10" id="KW-0547">Nucleotide-binding</keyword>
<evidence type="ECO:0000256" key="5">
    <source>
        <dbReference type="ARBA" id="ARBA00022741"/>
    </source>
</evidence>
<evidence type="ECO:0000256" key="3">
    <source>
        <dbReference type="ARBA" id="ARBA00022490"/>
    </source>
</evidence>
<dbReference type="GO" id="GO:0005813">
    <property type="term" value="C:centrosome"/>
    <property type="evidence" value="ECO:0007669"/>
    <property type="project" value="TreeGrafter"/>
</dbReference>
<keyword evidence="4 10" id="KW-0493">Microtubule</keyword>
<dbReference type="GO" id="GO:0045504">
    <property type="term" value="F:dynein heavy chain binding"/>
    <property type="evidence" value="ECO:0007669"/>
    <property type="project" value="TreeGrafter"/>
</dbReference>
<evidence type="ECO:0000256" key="6">
    <source>
        <dbReference type="ARBA" id="ARBA00022840"/>
    </source>
</evidence>
<evidence type="ECO:0000256" key="8">
    <source>
        <dbReference type="ARBA" id="ARBA00023175"/>
    </source>
</evidence>
<reference evidence="13" key="1">
    <citation type="submission" date="2016-06" db="UniProtKB">
        <authorList>
            <consortium name="WormBaseParasite"/>
        </authorList>
    </citation>
    <scope>IDENTIFICATION</scope>
</reference>
<dbReference type="Proteomes" id="UP000279833">
    <property type="component" value="Unassembled WGS sequence"/>
</dbReference>
<dbReference type="GO" id="GO:0000226">
    <property type="term" value="P:microtubule cytoskeleton organization"/>
    <property type="evidence" value="ECO:0007669"/>
    <property type="project" value="TreeGrafter"/>
</dbReference>
<keyword evidence="9 10" id="KW-0206">Cytoskeleton</keyword>
<evidence type="ECO:0000256" key="7">
    <source>
        <dbReference type="ARBA" id="ARBA00023017"/>
    </source>
</evidence>
<evidence type="ECO:0000313" key="13">
    <source>
        <dbReference type="WBParaSite" id="SCUD_0001660001-mRNA-1"/>
    </source>
</evidence>
<comment type="function">
    <text evidence="10">Acts as one of several non-catalytic accessory components of the cytoplasmic dynein 1 complex that are thought to be involved in linking dynein to cargos and to adapter proteins that regulate dynein function. Cytoplasmic dynein 1 acts as a motor for the intracellular retrograde motility of vesicles and organelles along microtubules. May play a role in binding dynein to membranous organelles or chromosomes.</text>
</comment>
<protein>
    <recommendedName>
        <fullName evidence="10">Dynein light intermediate chain</fullName>
    </recommendedName>
</protein>
<keyword evidence="8 10" id="KW-0505">Motor protein</keyword>
<dbReference type="EMBL" id="UZAK01038844">
    <property type="protein sequence ID" value="VDP61855.1"/>
    <property type="molecule type" value="Genomic_DNA"/>
</dbReference>
<name>A0A183KNG9_9TREM</name>
<dbReference type="GO" id="GO:0005868">
    <property type="term" value="C:cytoplasmic dynein complex"/>
    <property type="evidence" value="ECO:0007669"/>
    <property type="project" value="UniProtKB-UniRule"/>
</dbReference>
<comment type="subunit">
    <text evidence="10">Homodimer. The cytoplasmic dynein 1 complex consists of two catalytic heavy chains (HCs) and a number of non-catalytic subunits presented by intermediate chains (ICs).</text>
</comment>